<dbReference type="AlphaFoldDB" id="A0A1G7B158"/>
<gene>
    <name evidence="1" type="ORF">SAMN05661003_1057</name>
</gene>
<organism evidence="1 2">
    <name type="scientific">Desulfuromonas thiophila</name>
    <dbReference type="NCBI Taxonomy" id="57664"/>
    <lineage>
        <taxon>Bacteria</taxon>
        <taxon>Pseudomonadati</taxon>
        <taxon>Thermodesulfobacteriota</taxon>
        <taxon>Desulfuromonadia</taxon>
        <taxon>Desulfuromonadales</taxon>
        <taxon>Desulfuromonadaceae</taxon>
        <taxon>Desulfuromonas</taxon>
    </lineage>
</organism>
<name>A0A1G7B158_9BACT</name>
<protein>
    <submittedName>
        <fullName evidence="1">Uncharacterized protein</fullName>
    </submittedName>
</protein>
<dbReference type="RefSeq" id="WP_171906346.1">
    <property type="nucleotide sequence ID" value="NZ_FNAQ01000005.1"/>
</dbReference>
<accession>A0A1G7B158</accession>
<evidence type="ECO:0000313" key="1">
    <source>
        <dbReference type="EMBL" id="SDE20682.1"/>
    </source>
</evidence>
<proteinExistence type="predicted"/>
<sequence length="48" mass="5200">MELTLTEITAYASVALLIGSEVIALNPKWKSNSWVQLASGVLRRLAGK</sequence>
<dbReference type="EMBL" id="FNAQ01000005">
    <property type="protein sequence ID" value="SDE20682.1"/>
    <property type="molecule type" value="Genomic_DNA"/>
</dbReference>
<dbReference type="STRING" id="57664.SAMN05661003_1057"/>
<reference evidence="2" key="1">
    <citation type="submission" date="2016-10" db="EMBL/GenBank/DDBJ databases">
        <authorList>
            <person name="Varghese N."/>
            <person name="Submissions S."/>
        </authorList>
    </citation>
    <scope>NUCLEOTIDE SEQUENCE [LARGE SCALE GENOMIC DNA]</scope>
    <source>
        <strain evidence="2">DSM 8987</strain>
    </source>
</reference>
<keyword evidence="2" id="KW-1185">Reference proteome</keyword>
<evidence type="ECO:0000313" key="2">
    <source>
        <dbReference type="Proteomes" id="UP000243205"/>
    </source>
</evidence>
<dbReference type="Proteomes" id="UP000243205">
    <property type="component" value="Unassembled WGS sequence"/>
</dbReference>